<dbReference type="Proteomes" id="UP001229421">
    <property type="component" value="Unassembled WGS sequence"/>
</dbReference>
<evidence type="ECO:0000313" key="1">
    <source>
        <dbReference type="EMBL" id="KAK1438722.1"/>
    </source>
</evidence>
<name>A0AAD8PAT1_TARER</name>
<gene>
    <name evidence="1" type="ORF">QVD17_04532</name>
</gene>
<accession>A0AAD8PAT1</accession>
<evidence type="ECO:0000313" key="2">
    <source>
        <dbReference type="Proteomes" id="UP001229421"/>
    </source>
</evidence>
<keyword evidence="2" id="KW-1185">Reference proteome</keyword>
<reference evidence="1" key="1">
    <citation type="journal article" date="2023" name="bioRxiv">
        <title>Improved chromosome-level genome assembly for marigold (Tagetes erecta).</title>
        <authorList>
            <person name="Jiang F."/>
            <person name="Yuan L."/>
            <person name="Wang S."/>
            <person name="Wang H."/>
            <person name="Xu D."/>
            <person name="Wang A."/>
            <person name="Fan W."/>
        </authorList>
    </citation>
    <scope>NUCLEOTIDE SEQUENCE</scope>
    <source>
        <strain evidence="1">WSJ</strain>
        <tissue evidence="1">Leaf</tissue>
    </source>
</reference>
<organism evidence="1 2">
    <name type="scientific">Tagetes erecta</name>
    <name type="common">African marigold</name>
    <dbReference type="NCBI Taxonomy" id="13708"/>
    <lineage>
        <taxon>Eukaryota</taxon>
        <taxon>Viridiplantae</taxon>
        <taxon>Streptophyta</taxon>
        <taxon>Embryophyta</taxon>
        <taxon>Tracheophyta</taxon>
        <taxon>Spermatophyta</taxon>
        <taxon>Magnoliopsida</taxon>
        <taxon>eudicotyledons</taxon>
        <taxon>Gunneridae</taxon>
        <taxon>Pentapetalae</taxon>
        <taxon>asterids</taxon>
        <taxon>campanulids</taxon>
        <taxon>Asterales</taxon>
        <taxon>Asteraceae</taxon>
        <taxon>Asteroideae</taxon>
        <taxon>Heliantheae alliance</taxon>
        <taxon>Tageteae</taxon>
        <taxon>Tagetes</taxon>
    </lineage>
</organism>
<dbReference type="AlphaFoldDB" id="A0AAD8PAT1"/>
<sequence>MTSVDHSSDSPDNFTIHLHLKLKHENSVLGIHYPNPLKITFSYSRNVSMQAVLAEYKVHSLYQPTTLEGMDMVVFRVDLVGMFRSKKAEAKRLKVKLECVVTVNYTTSRKVLTRRAKPGLDSQILESIFE</sequence>
<proteinExistence type="predicted"/>
<protein>
    <submittedName>
        <fullName evidence="1">Uncharacterized protein</fullName>
    </submittedName>
</protein>
<dbReference type="EMBL" id="JAUHHV010000001">
    <property type="protein sequence ID" value="KAK1438722.1"/>
    <property type="molecule type" value="Genomic_DNA"/>
</dbReference>
<comment type="caution">
    <text evidence="1">The sequence shown here is derived from an EMBL/GenBank/DDBJ whole genome shotgun (WGS) entry which is preliminary data.</text>
</comment>